<evidence type="ECO:0000313" key="2">
    <source>
        <dbReference type="Proteomes" id="UP001221757"/>
    </source>
</evidence>
<feature type="non-terminal residue" evidence="1">
    <location>
        <position position="1"/>
    </location>
</feature>
<name>A0AAD7MBA1_MYCRO</name>
<evidence type="ECO:0000313" key="1">
    <source>
        <dbReference type="EMBL" id="KAJ7708725.1"/>
    </source>
</evidence>
<dbReference type="SUPFAM" id="SSF52540">
    <property type="entry name" value="P-loop containing nucleoside triphosphate hydrolases"/>
    <property type="match status" value="1"/>
</dbReference>
<reference evidence="1" key="1">
    <citation type="submission" date="2023-03" db="EMBL/GenBank/DDBJ databases">
        <title>Massive genome expansion in bonnet fungi (Mycena s.s.) driven by repeated elements and novel gene families across ecological guilds.</title>
        <authorList>
            <consortium name="Lawrence Berkeley National Laboratory"/>
            <person name="Harder C.B."/>
            <person name="Miyauchi S."/>
            <person name="Viragh M."/>
            <person name="Kuo A."/>
            <person name="Thoen E."/>
            <person name="Andreopoulos B."/>
            <person name="Lu D."/>
            <person name="Skrede I."/>
            <person name="Drula E."/>
            <person name="Henrissat B."/>
            <person name="Morin E."/>
            <person name="Kohler A."/>
            <person name="Barry K."/>
            <person name="LaButti K."/>
            <person name="Morin E."/>
            <person name="Salamov A."/>
            <person name="Lipzen A."/>
            <person name="Mereny Z."/>
            <person name="Hegedus B."/>
            <person name="Baldrian P."/>
            <person name="Stursova M."/>
            <person name="Weitz H."/>
            <person name="Taylor A."/>
            <person name="Grigoriev I.V."/>
            <person name="Nagy L.G."/>
            <person name="Martin F."/>
            <person name="Kauserud H."/>
        </authorList>
    </citation>
    <scope>NUCLEOTIDE SEQUENCE</scope>
    <source>
        <strain evidence="1">CBHHK067</strain>
    </source>
</reference>
<sequence>LRFLIGKDASSPADIPINLAYCNQQLTCEDACDSLRRWPADVNIPVDCIAFYHAKVGQAQKWSLEERLRKGEILILLCSEPATV</sequence>
<gene>
    <name evidence="1" type="ORF">B0H17DRAFT_916898</name>
</gene>
<keyword evidence="2" id="KW-1185">Reference proteome</keyword>
<comment type="caution">
    <text evidence="1">The sequence shown here is derived from an EMBL/GenBank/DDBJ whole genome shotgun (WGS) entry which is preliminary data.</text>
</comment>
<dbReference type="AlphaFoldDB" id="A0AAD7MBA1"/>
<dbReference type="InterPro" id="IPR027417">
    <property type="entry name" value="P-loop_NTPase"/>
</dbReference>
<organism evidence="1 2">
    <name type="scientific">Mycena rosella</name>
    <name type="common">Pink bonnet</name>
    <name type="synonym">Agaricus rosellus</name>
    <dbReference type="NCBI Taxonomy" id="1033263"/>
    <lineage>
        <taxon>Eukaryota</taxon>
        <taxon>Fungi</taxon>
        <taxon>Dikarya</taxon>
        <taxon>Basidiomycota</taxon>
        <taxon>Agaricomycotina</taxon>
        <taxon>Agaricomycetes</taxon>
        <taxon>Agaricomycetidae</taxon>
        <taxon>Agaricales</taxon>
        <taxon>Marasmiineae</taxon>
        <taxon>Mycenaceae</taxon>
        <taxon>Mycena</taxon>
    </lineage>
</organism>
<protein>
    <submittedName>
        <fullName evidence="1">Uncharacterized protein</fullName>
    </submittedName>
</protein>
<accession>A0AAD7MBA1</accession>
<dbReference type="EMBL" id="JARKIE010000003">
    <property type="protein sequence ID" value="KAJ7708725.1"/>
    <property type="molecule type" value="Genomic_DNA"/>
</dbReference>
<dbReference type="Proteomes" id="UP001221757">
    <property type="component" value="Unassembled WGS sequence"/>
</dbReference>
<proteinExistence type="predicted"/>